<gene>
    <name evidence="6" type="primary">maf_1</name>
    <name evidence="6" type="ordered locus">TERTU_1714</name>
</gene>
<dbReference type="KEGG" id="ttu:TERTU_1714"/>
<comment type="catalytic activity">
    <reaction evidence="5">
        <text>N(7)-methyl-GTP + H2O = N(7)-methyl-GMP + diphosphate + H(+)</text>
        <dbReference type="Rhea" id="RHEA:58744"/>
        <dbReference type="ChEBI" id="CHEBI:15377"/>
        <dbReference type="ChEBI" id="CHEBI:15378"/>
        <dbReference type="ChEBI" id="CHEBI:33019"/>
        <dbReference type="ChEBI" id="CHEBI:58285"/>
        <dbReference type="ChEBI" id="CHEBI:87133"/>
    </reaction>
</comment>
<evidence type="ECO:0000256" key="5">
    <source>
        <dbReference type="HAMAP-Rule" id="MF_00528"/>
    </source>
</evidence>
<comment type="similarity">
    <text evidence="5">Belongs to the Maf family. YceF subfamily.</text>
</comment>
<comment type="cofactor">
    <cofactor evidence="5">
        <name>a divalent metal cation</name>
        <dbReference type="ChEBI" id="CHEBI:60240"/>
    </cofactor>
</comment>
<accession>C5BU53</accession>
<dbReference type="NCBIfam" id="TIGR00172">
    <property type="entry name" value="maf"/>
    <property type="match status" value="1"/>
</dbReference>
<evidence type="ECO:0000313" key="6">
    <source>
        <dbReference type="EMBL" id="ACR14515.1"/>
    </source>
</evidence>
<comment type="subcellular location">
    <subcellularLocation>
        <location evidence="1 5">Cytoplasm</location>
    </subcellularLocation>
</comment>
<keyword evidence="2 5" id="KW-0963">Cytoplasm</keyword>
<keyword evidence="4 5" id="KW-0546">Nucleotide metabolism</keyword>
<dbReference type="EC" id="3.6.1.-" evidence="5"/>
<dbReference type="OrthoDB" id="9813694at2"/>
<dbReference type="InterPro" id="IPR029001">
    <property type="entry name" value="ITPase-like_fam"/>
</dbReference>
<dbReference type="eggNOG" id="COG0424">
    <property type="taxonomic scope" value="Bacteria"/>
</dbReference>
<dbReference type="PANTHER" id="PTHR43213:SF10">
    <property type="entry name" value="7-METHYL-GTP PYROPHOSPHATASE"/>
    <property type="match status" value="1"/>
</dbReference>
<organism evidence="6 7">
    <name type="scientific">Teredinibacter turnerae (strain ATCC 39867 / T7901)</name>
    <dbReference type="NCBI Taxonomy" id="377629"/>
    <lineage>
        <taxon>Bacteria</taxon>
        <taxon>Pseudomonadati</taxon>
        <taxon>Pseudomonadota</taxon>
        <taxon>Gammaproteobacteria</taxon>
        <taxon>Cellvibrionales</taxon>
        <taxon>Cellvibrionaceae</taxon>
        <taxon>Teredinibacter</taxon>
    </lineage>
</organism>
<dbReference type="PANTHER" id="PTHR43213">
    <property type="entry name" value="BIFUNCTIONAL DTTP/UTP PYROPHOSPHATASE/METHYLTRANSFERASE PROTEIN-RELATED"/>
    <property type="match status" value="1"/>
</dbReference>
<dbReference type="RefSeq" id="WP_015820629.1">
    <property type="nucleotide sequence ID" value="NC_012997.1"/>
</dbReference>
<dbReference type="HAMAP" id="MF_00528">
    <property type="entry name" value="Maf"/>
    <property type="match status" value="1"/>
</dbReference>
<sequence length="215" mass="23531">MSKKTLKIKHFQKLDCTNIMPTIPPNITLASGSRYRQQQLTQLQLKFTASPTHIDEEALINEPACALAQRLAKAKAWAASANGIGGLIIGCDQTAECGGRVLGKPGTAENAQEQLRFCSGREVRFHSAICLLRTEDHFQQLQCIETHVQFRPLNNEQIARYIAREKPLDCAGSFKCEGLGIALFESITSEDPTALIGLPLIALTTMLTNAGIQLL</sequence>
<dbReference type="Proteomes" id="UP000009080">
    <property type="component" value="Chromosome"/>
</dbReference>
<evidence type="ECO:0000256" key="1">
    <source>
        <dbReference type="ARBA" id="ARBA00004496"/>
    </source>
</evidence>
<evidence type="ECO:0000313" key="7">
    <source>
        <dbReference type="Proteomes" id="UP000009080"/>
    </source>
</evidence>
<reference evidence="6 7" key="1">
    <citation type="journal article" date="2009" name="PLoS ONE">
        <title>The complete genome of Teredinibacter turnerae T7901: an intracellular endosymbiont of marine wood-boring bivalves (shipworms).</title>
        <authorList>
            <person name="Yang J.C."/>
            <person name="Madupu R."/>
            <person name="Durkin A.S."/>
            <person name="Ekborg N.A."/>
            <person name="Pedamallu C.S."/>
            <person name="Hostetler J.B."/>
            <person name="Radune D."/>
            <person name="Toms B.S."/>
            <person name="Henrissat B."/>
            <person name="Coutinho P.M."/>
            <person name="Schwarz S."/>
            <person name="Field L."/>
            <person name="Trindade-Silva A.E."/>
            <person name="Soares C.A.G."/>
            <person name="Elshahawi S."/>
            <person name="Hanora A."/>
            <person name="Schmidt E.W."/>
            <person name="Haygood M.G."/>
            <person name="Posfai J."/>
            <person name="Benner J."/>
            <person name="Madinger C."/>
            <person name="Nove J."/>
            <person name="Anton B."/>
            <person name="Chaudhary K."/>
            <person name="Foster J."/>
            <person name="Holman A."/>
            <person name="Kumar S."/>
            <person name="Lessard P.A."/>
            <person name="Luyten Y.A."/>
            <person name="Slatko B."/>
            <person name="Wood N."/>
            <person name="Wu B."/>
            <person name="Teplitski M."/>
            <person name="Mougous J.D."/>
            <person name="Ward N."/>
            <person name="Eisen J.A."/>
            <person name="Badger J.H."/>
            <person name="Distel D.L."/>
        </authorList>
    </citation>
    <scope>NUCLEOTIDE SEQUENCE [LARGE SCALE GENOMIC DNA]</scope>
    <source>
        <strain evidence="7">ATCC 39867 / T7901</strain>
    </source>
</reference>
<dbReference type="HOGENOM" id="CLU_040416_1_0_6"/>
<dbReference type="GO" id="GO:0047429">
    <property type="term" value="F:nucleoside triphosphate diphosphatase activity"/>
    <property type="evidence" value="ECO:0007669"/>
    <property type="project" value="InterPro"/>
</dbReference>
<dbReference type="STRING" id="377629.TERTU_1714"/>
<evidence type="ECO:0000256" key="2">
    <source>
        <dbReference type="ARBA" id="ARBA00022490"/>
    </source>
</evidence>
<protein>
    <recommendedName>
        <fullName evidence="5">7-methyl-GTP pyrophosphatase</fullName>
        <shortName evidence="5">m(7)GTP pyrophosphatase</shortName>
        <ecNumber evidence="5">3.6.1.-</ecNumber>
    </recommendedName>
</protein>
<dbReference type="SUPFAM" id="SSF52972">
    <property type="entry name" value="ITPase-like"/>
    <property type="match status" value="1"/>
</dbReference>
<dbReference type="CDD" id="cd00555">
    <property type="entry name" value="Maf"/>
    <property type="match status" value="1"/>
</dbReference>
<name>C5BU53_TERTT</name>
<dbReference type="Gene3D" id="3.90.950.10">
    <property type="match status" value="1"/>
</dbReference>
<proteinExistence type="inferred from homology"/>
<comment type="caution">
    <text evidence="5">Lacks conserved residue(s) required for the propagation of feature annotation.</text>
</comment>
<dbReference type="PIRSF" id="PIRSF006305">
    <property type="entry name" value="Maf"/>
    <property type="match status" value="1"/>
</dbReference>
<feature type="active site" description="Proton acceptor" evidence="5">
    <location>
        <position position="92"/>
    </location>
</feature>
<feature type="site" description="Important for substrate specificity" evidence="5">
    <location>
        <position position="35"/>
    </location>
</feature>
<keyword evidence="7" id="KW-1185">Reference proteome</keyword>
<dbReference type="Pfam" id="PF02545">
    <property type="entry name" value="Maf"/>
    <property type="match status" value="1"/>
</dbReference>
<feature type="site" description="Important for substrate specificity" evidence="5">
    <location>
        <position position="93"/>
    </location>
</feature>
<evidence type="ECO:0000256" key="4">
    <source>
        <dbReference type="ARBA" id="ARBA00023080"/>
    </source>
</evidence>
<evidence type="ECO:0000256" key="3">
    <source>
        <dbReference type="ARBA" id="ARBA00022801"/>
    </source>
</evidence>
<dbReference type="AlphaFoldDB" id="C5BU53"/>
<dbReference type="EMBL" id="CP001614">
    <property type="protein sequence ID" value="ACR14515.1"/>
    <property type="molecule type" value="Genomic_DNA"/>
</dbReference>
<feature type="site" description="Important for substrate specificity" evidence="5">
    <location>
        <position position="177"/>
    </location>
</feature>
<comment type="function">
    <text evidence="5">Nucleoside triphosphate pyrophosphatase that hydrolyzes 7-methyl-GTP (m(7)GTP). May have a dual role in cell division arrest and in preventing the incorporation of modified nucleotides into cellular nucleic acids.</text>
</comment>
<dbReference type="GO" id="GO:0009117">
    <property type="term" value="P:nucleotide metabolic process"/>
    <property type="evidence" value="ECO:0007669"/>
    <property type="project" value="UniProtKB-KW"/>
</dbReference>
<dbReference type="GO" id="GO:0005737">
    <property type="term" value="C:cytoplasm"/>
    <property type="evidence" value="ECO:0007669"/>
    <property type="project" value="UniProtKB-SubCell"/>
</dbReference>
<dbReference type="InterPro" id="IPR003697">
    <property type="entry name" value="Maf-like"/>
</dbReference>
<keyword evidence="3 5" id="KW-0378">Hydrolase</keyword>